<dbReference type="GO" id="GO:0005634">
    <property type="term" value="C:nucleus"/>
    <property type="evidence" value="ECO:0007669"/>
    <property type="project" value="TreeGrafter"/>
</dbReference>
<dbReference type="InterPro" id="IPR051834">
    <property type="entry name" value="RING_finger_E3_ligase"/>
</dbReference>
<dbReference type="GO" id="GO:0008270">
    <property type="term" value="F:zinc ion binding"/>
    <property type="evidence" value="ECO:0007669"/>
    <property type="project" value="UniProtKB-KW"/>
</dbReference>
<keyword evidence="4" id="KW-1133">Transmembrane helix</keyword>
<keyword evidence="5" id="KW-0732">Signal</keyword>
<evidence type="ECO:0000256" key="1">
    <source>
        <dbReference type="ARBA" id="ARBA00022723"/>
    </source>
</evidence>
<dbReference type="GO" id="GO:0006511">
    <property type="term" value="P:ubiquitin-dependent protein catabolic process"/>
    <property type="evidence" value="ECO:0007669"/>
    <property type="project" value="TreeGrafter"/>
</dbReference>
<keyword evidence="8" id="KW-1185">Reference proteome</keyword>
<feature type="domain" description="RING-type" evidence="6">
    <location>
        <begin position="207"/>
        <end position="234"/>
    </location>
</feature>
<sequence>MRLMLTTGLVHLAVAVALGCLVHKAILVPGRRNQLAELGPQRQSKTIASVQTIHETISESTVRQSQSFIRCTAQSVLSLLFDMPVFPSTLRQSPTQQKQQQSVSDQHQDTPACFFCFSRERIYSSQAESQTQAVLLFAFLSWPLVLLTLGEALYSFPAGRAVMPNRGKYTTYIAARVMRNLPVATFASVKSAAGDCGGDAKHLSSSCSICLDSYHDKDALRKMPCGHWYHCDCID</sequence>
<reference evidence="7" key="1">
    <citation type="submission" date="2020-05" db="EMBL/GenBank/DDBJ databases">
        <title>Phylogenomic resolution of chytrid fungi.</title>
        <authorList>
            <person name="Stajich J.E."/>
            <person name="Amses K."/>
            <person name="Simmons R."/>
            <person name="Seto K."/>
            <person name="Myers J."/>
            <person name="Bonds A."/>
            <person name="Quandt C.A."/>
            <person name="Barry K."/>
            <person name="Liu P."/>
            <person name="Grigoriev I."/>
            <person name="Longcore J.E."/>
            <person name="James T.Y."/>
        </authorList>
    </citation>
    <scope>NUCLEOTIDE SEQUENCE</scope>
    <source>
        <strain evidence="7">JEL0513</strain>
    </source>
</reference>
<feature type="transmembrane region" description="Helical" evidence="4">
    <location>
        <begin position="133"/>
        <end position="156"/>
    </location>
</feature>
<dbReference type="InterPro" id="IPR001841">
    <property type="entry name" value="Znf_RING"/>
</dbReference>
<evidence type="ECO:0000259" key="6">
    <source>
        <dbReference type="Pfam" id="PF17123"/>
    </source>
</evidence>
<evidence type="ECO:0000256" key="5">
    <source>
        <dbReference type="SAM" id="SignalP"/>
    </source>
</evidence>
<proteinExistence type="predicted"/>
<evidence type="ECO:0000313" key="8">
    <source>
        <dbReference type="Proteomes" id="UP001211907"/>
    </source>
</evidence>
<gene>
    <name evidence="7" type="ORF">HK100_008752</name>
</gene>
<keyword evidence="4" id="KW-0812">Transmembrane</keyword>
<accession>A0AAD5XA01</accession>
<dbReference type="EMBL" id="JADGJH010004309">
    <property type="protein sequence ID" value="KAJ3086307.1"/>
    <property type="molecule type" value="Genomic_DNA"/>
</dbReference>
<protein>
    <recommendedName>
        <fullName evidence="6">RING-type domain-containing protein</fullName>
    </recommendedName>
</protein>
<feature type="non-terminal residue" evidence="7">
    <location>
        <position position="235"/>
    </location>
</feature>
<dbReference type="GO" id="GO:0061630">
    <property type="term" value="F:ubiquitin protein ligase activity"/>
    <property type="evidence" value="ECO:0007669"/>
    <property type="project" value="TreeGrafter"/>
</dbReference>
<dbReference type="PANTHER" id="PTHR45931:SF3">
    <property type="entry name" value="RING ZINC FINGER-CONTAINING PROTEIN"/>
    <property type="match status" value="1"/>
</dbReference>
<dbReference type="AlphaFoldDB" id="A0AAD5XA01"/>
<dbReference type="PROSITE" id="PS51257">
    <property type="entry name" value="PROKAR_LIPOPROTEIN"/>
    <property type="match status" value="1"/>
</dbReference>
<keyword evidence="3" id="KW-0862">Zinc</keyword>
<keyword evidence="4" id="KW-0472">Membrane</keyword>
<name>A0AAD5XA01_9FUNG</name>
<comment type="caution">
    <text evidence="7">The sequence shown here is derived from an EMBL/GenBank/DDBJ whole genome shotgun (WGS) entry which is preliminary data.</text>
</comment>
<evidence type="ECO:0000256" key="2">
    <source>
        <dbReference type="ARBA" id="ARBA00022771"/>
    </source>
</evidence>
<organism evidence="7 8">
    <name type="scientific">Physocladia obscura</name>
    <dbReference type="NCBI Taxonomy" id="109957"/>
    <lineage>
        <taxon>Eukaryota</taxon>
        <taxon>Fungi</taxon>
        <taxon>Fungi incertae sedis</taxon>
        <taxon>Chytridiomycota</taxon>
        <taxon>Chytridiomycota incertae sedis</taxon>
        <taxon>Chytridiomycetes</taxon>
        <taxon>Chytridiales</taxon>
        <taxon>Chytriomycetaceae</taxon>
        <taxon>Physocladia</taxon>
    </lineage>
</organism>
<dbReference type="Gene3D" id="3.30.40.10">
    <property type="entry name" value="Zinc/RING finger domain, C3HC4 (zinc finger)"/>
    <property type="match status" value="1"/>
</dbReference>
<dbReference type="Proteomes" id="UP001211907">
    <property type="component" value="Unassembled WGS sequence"/>
</dbReference>
<feature type="signal peptide" evidence="5">
    <location>
        <begin position="1"/>
        <end position="19"/>
    </location>
</feature>
<keyword evidence="1" id="KW-0479">Metal-binding</keyword>
<evidence type="ECO:0000313" key="7">
    <source>
        <dbReference type="EMBL" id="KAJ3086307.1"/>
    </source>
</evidence>
<evidence type="ECO:0000256" key="3">
    <source>
        <dbReference type="ARBA" id="ARBA00022833"/>
    </source>
</evidence>
<dbReference type="SUPFAM" id="SSF57850">
    <property type="entry name" value="RING/U-box"/>
    <property type="match status" value="1"/>
</dbReference>
<keyword evidence="2" id="KW-0863">Zinc-finger</keyword>
<dbReference type="InterPro" id="IPR013083">
    <property type="entry name" value="Znf_RING/FYVE/PHD"/>
</dbReference>
<feature type="chain" id="PRO_5042120413" description="RING-type domain-containing protein" evidence="5">
    <location>
        <begin position="20"/>
        <end position="235"/>
    </location>
</feature>
<dbReference type="PANTHER" id="PTHR45931">
    <property type="entry name" value="SI:CH211-59O9.10"/>
    <property type="match status" value="1"/>
</dbReference>
<dbReference type="Pfam" id="PF17123">
    <property type="entry name" value="zf-RING_11"/>
    <property type="match status" value="1"/>
</dbReference>
<evidence type="ECO:0000256" key="4">
    <source>
        <dbReference type="SAM" id="Phobius"/>
    </source>
</evidence>